<gene>
    <name evidence="2" type="primary">CLBA1</name>
</gene>
<sequence length="336" mass="36762">MQNLLLSGSRSSTDASRRVCVTELEVGGMSAGENGCNSNAGTNDEGITHLEVTQQSLPALNSDSWSCEGFGEGGCTSAPSASWGEFEGFREPLGRWQRSHPSADVLLKSKNASGDGTDVSRGHRSAAAGHFCSEPSLHSATQEASSSLNEADHCYEGIFKLGFPEVFVLQSSESIRSLDQVLGVNNEDAGISKLRNNQLCIDSGNIWRTLRDLDNTPRLRHPWSKSHCQASLLSVLGIDANRTAFLESQDDITEESNAKDNEDFRFDGFSINNCKALIQTKLPVLPDSRQDQLFTCNLFLKTTSSNGNVQYRTIPRKKHIFSTPNLNMKFFNSDVC</sequence>
<dbReference type="Pfam" id="PF15045">
    <property type="entry name" value="Clathrin_bdg"/>
    <property type="match status" value="1"/>
</dbReference>
<dbReference type="KEGG" id="gga:423498"/>
<reference evidence="2" key="3">
    <citation type="submission" date="2025-09" db="UniProtKB">
        <authorList>
            <consortium name="Ensembl"/>
        </authorList>
    </citation>
    <scope>IDENTIFICATION</scope>
    <source>
        <strain evidence="2">broiler</strain>
    </source>
</reference>
<dbReference type="OrthoDB" id="9894316at2759"/>
<dbReference type="RefSeq" id="XP_004936472.2">
    <property type="nucleotide sequence ID" value="XM_004936415.5"/>
</dbReference>
<dbReference type="Proteomes" id="UP000000539">
    <property type="component" value="Chromosome 5"/>
</dbReference>
<evidence type="ECO:0000259" key="1">
    <source>
        <dbReference type="Pfam" id="PF15045"/>
    </source>
</evidence>
<dbReference type="InterPro" id="IPR046359">
    <property type="entry name" value="Aftin-like"/>
</dbReference>
<feature type="domain" description="Aftiphilin clathrin-binding box" evidence="1">
    <location>
        <begin position="203"/>
        <end position="281"/>
    </location>
</feature>
<name>A0A8V0YR39_CHICK</name>
<organism evidence="2 3">
    <name type="scientific">Gallus gallus</name>
    <name type="common">Chicken</name>
    <dbReference type="NCBI Taxonomy" id="9031"/>
    <lineage>
        <taxon>Eukaryota</taxon>
        <taxon>Metazoa</taxon>
        <taxon>Chordata</taxon>
        <taxon>Craniata</taxon>
        <taxon>Vertebrata</taxon>
        <taxon>Euteleostomi</taxon>
        <taxon>Archelosauria</taxon>
        <taxon>Archosauria</taxon>
        <taxon>Dinosauria</taxon>
        <taxon>Saurischia</taxon>
        <taxon>Theropoda</taxon>
        <taxon>Coelurosauria</taxon>
        <taxon>Aves</taxon>
        <taxon>Neognathae</taxon>
        <taxon>Galloanserae</taxon>
        <taxon>Galliformes</taxon>
        <taxon>Phasianidae</taxon>
        <taxon>Phasianinae</taxon>
        <taxon>Gallus</taxon>
    </lineage>
</organism>
<evidence type="ECO:0000313" key="2">
    <source>
        <dbReference type="Ensembl" id="ENSGALP00010023488.1"/>
    </source>
</evidence>
<reference evidence="2" key="1">
    <citation type="submission" date="2020-11" db="EMBL/GenBank/DDBJ databases">
        <title>Gallus gallus (Chicken) genome, bGalGal1, GRCg7b, maternal haplotype autosomes + Z &amp; W.</title>
        <authorList>
            <person name="Warren W."/>
            <person name="Formenti G."/>
            <person name="Fedrigo O."/>
            <person name="Haase B."/>
            <person name="Mountcastle J."/>
            <person name="Balacco J."/>
            <person name="Tracey A."/>
            <person name="Schneider V."/>
            <person name="Okimoto R."/>
            <person name="Cheng H."/>
            <person name="Hawken R."/>
            <person name="Howe K."/>
            <person name="Jarvis E.D."/>
        </authorList>
    </citation>
    <scope>NUCLEOTIDE SEQUENCE [LARGE SCALE GENOMIC DNA]</scope>
    <source>
        <strain evidence="2">Broiler</strain>
    </source>
</reference>
<evidence type="ECO:0000313" key="3">
    <source>
        <dbReference type="Proteomes" id="UP000000539"/>
    </source>
</evidence>
<dbReference type="GO" id="GO:0030121">
    <property type="term" value="C:AP-1 adaptor complex"/>
    <property type="evidence" value="ECO:0000318"/>
    <property type="project" value="GO_Central"/>
</dbReference>
<proteinExistence type="predicted"/>
<dbReference type="AlphaFoldDB" id="A0A8V0YR39"/>
<dbReference type="GO" id="GO:0030276">
    <property type="term" value="F:clathrin binding"/>
    <property type="evidence" value="ECO:0000318"/>
    <property type="project" value="GO_Central"/>
</dbReference>
<dbReference type="GeneID" id="423498"/>
<reference evidence="2" key="2">
    <citation type="submission" date="2025-08" db="UniProtKB">
        <authorList>
            <consortium name="Ensembl"/>
        </authorList>
    </citation>
    <scope>IDENTIFICATION</scope>
    <source>
        <strain evidence="2">broiler</strain>
    </source>
</reference>
<protein>
    <submittedName>
        <fullName evidence="2">Clathrin binding box of aftiphilin containing 1</fullName>
    </submittedName>
</protein>
<dbReference type="OMA" id="CHMATSK"/>
<accession>A0A8V0YR39</accession>
<dbReference type="CTD" id="122616"/>
<dbReference type="GO" id="GO:0032588">
    <property type="term" value="C:trans-Golgi network membrane"/>
    <property type="evidence" value="ECO:0000318"/>
    <property type="project" value="GO_Central"/>
</dbReference>
<dbReference type="PANTHER" id="PTHR16156:SF7">
    <property type="entry name" value="CLATHRIN BINDING BOX OF AFTIPHILIN CONTAINING 1"/>
    <property type="match status" value="1"/>
</dbReference>
<dbReference type="Ensembl" id="ENSGALT00010040471.1">
    <property type="protein sequence ID" value="ENSGALP00010023488.1"/>
    <property type="gene ID" value="ENSGALG00010016783.1"/>
</dbReference>
<dbReference type="PANTHER" id="PTHR16156">
    <property type="entry name" value="AFTIPHILIN A-RELATED"/>
    <property type="match status" value="1"/>
</dbReference>
<keyword evidence="3" id="KW-1185">Reference proteome</keyword>
<dbReference type="GeneTree" id="ENSGT00940000154186"/>
<dbReference type="RefSeq" id="XP_025006651.2">
    <property type="nucleotide sequence ID" value="XM_025150883.3"/>
</dbReference>
<dbReference type="InterPro" id="IPR029205">
    <property type="entry name" value="Clathrin-bd"/>
</dbReference>